<dbReference type="InterPro" id="IPR018097">
    <property type="entry name" value="EGF_Ca-bd_CS"/>
</dbReference>
<feature type="transmembrane region" description="Helical" evidence="17">
    <location>
        <begin position="408"/>
        <end position="429"/>
    </location>
</feature>
<keyword evidence="7" id="KW-0677">Repeat</keyword>
<dbReference type="AlphaFoldDB" id="A0ABC8VL39"/>
<dbReference type="Pfam" id="PF13947">
    <property type="entry name" value="GUB_WAK_bind"/>
    <property type="match status" value="1"/>
</dbReference>
<dbReference type="FunFam" id="1.10.510.10:FF:000084">
    <property type="entry name" value="Wall-associated receptor kinase 2"/>
    <property type="match status" value="1"/>
</dbReference>
<dbReference type="InterPro" id="IPR009030">
    <property type="entry name" value="Growth_fac_rcpt_cys_sf"/>
</dbReference>
<dbReference type="CDD" id="cd00054">
    <property type="entry name" value="EGF_CA"/>
    <property type="match status" value="1"/>
</dbReference>
<evidence type="ECO:0000313" key="20">
    <source>
        <dbReference type="EMBL" id="CAL4892990.1"/>
    </source>
</evidence>
<dbReference type="SUPFAM" id="SSF56112">
    <property type="entry name" value="Protein kinase-like (PK-like)"/>
    <property type="match status" value="1"/>
</dbReference>
<gene>
    <name evidence="20" type="ORF">URODEC1_LOCUS4528</name>
</gene>
<dbReference type="EMBL" id="OZ075120">
    <property type="protein sequence ID" value="CAL4892990.1"/>
    <property type="molecule type" value="Genomic_DNA"/>
</dbReference>
<accession>A0ABC8VL39</accession>
<dbReference type="Gene3D" id="3.30.200.20">
    <property type="entry name" value="Phosphorylase Kinase, domain 1"/>
    <property type="match status" value="1"/>
</dbReference>
<dbReference type="PROSITE" id="PS01187">
    <property type="entry name" value="EGF_CA"/>
    <property type="match status" value="1"/>
</dbReference>
<keyword evidence="5 17" id="KW-0812">Transmembrane</keyword>
<dbReference type="InterPro" id="IPR000719">
    <property type="entry name" value="Prot_kinase_dom"/>
</dbReference>
<name>A0ABC8VL39_9POAL</name>
<evidence type="ECO:0000256" key="4">
    <source>
        <dbReference type="ARBA" id="ARBA00022679"/>
    </source>
</evidence>
<dbReference type="GO" id="GO:0016020">
    <property type="term" value="C:membrane"/>
    <property type="evidence" value="ECO:0007669"/>
    <property type="project" value="UniProtKB-SubCell"/>
</dbReference>
<proteinExistence type="predicted"/>
<dbReference type="PROSITE" id="PS50011">
    <property type="entry name" value="PROTEIN_KINASE_DOM"/>
    <property type="match status" value="1"/>
</dbReference>
<keyword evidence="14" id="KW-0675">Receptor</keyword>
<keyword evidence="13" id="KW-1015">Disulfide bond</keyword>
<dbReference type="InterPro" id="IPR008271">
    <property type="entry name" value="Ser/Thr_kinase_AS"/>
</dbReference>
<keyword evidence="10 16" id="KW-0067">ATP-binding</keyword>
<dbReference type="InterPro" id="IPR025287">
    <property type="entry name" value="WAK_GUB"/>
</dbReference>
<sequence>MSVLTTASMARQLVLAAAVAVLVSSSQLLLLASAAADEIGLPGCPTICGNVSVPYPFGITPECSLPGFNLTCDDTSRGTPLRLSFGGNGTLRVTNISLDDATVRVYGPAIEIKLSSDMDAGGGSWGGQAWGLNDGSSAACVLSPAHNELVVTGCGIFAELRTTDYNEVVIGSCGSVCSPGHPYMLQTSSRSCKKCSGIGCCQTAITKADTFYNVRLTAISSGGFEGAPGEGPAGTLFIAEEGWFHSRSNQTGAAINLTAAKFDEDMMTNVPAVLAWMIPPSMLQEPASSEPRDGKATTCTRDTGATVCHSRYSSCTNTAIQTSSSSSEPTYVAKIGYTCKCWDGYKGNPYLIDGCQDIDECALPDKCYWSCKNLPGNYSCQCPEGTSGDPYRPNGCTKLHGSRAGLNIALGIGIGTGLLILVLGSAFLVHKVKAVKNKRQRQRFFKQNRGQLLQQLLCQMTDIAERMIITLEELEKATNNFDKARKLGGGGHGTVYKGILSSLHVVAIKRSNIVIQREIDEFINEVAILSQVNHKNIVKLHGCCLETQVPLLVYEFISCGTLYNHLHVEAPISLSWRDRLRIAVEIARALTYLHSFVSMPIIHRDIKSPNILLDDNFIVKLADFGASRYIPVDQSGVDTVVQGTLGYLDPMYHSTGHLTEKSDVYSFGVLLIELLTRKKPGSYRSAHGYSLTKHFVALISEGKLFDIVDPQVSKEGDGEVVDVALLAAICVKLNGEDRPTMRKVEMALESIHASKEYVSISSTDDESENWIQVNDANVGEMGIEDACWVE</sequence>
<evidence type="ECO:0000256" key="18">
    <source>
        <dbReference type="SAM" id="SignalP"/>
    </source>
</evidence>
<keyword evidence="2" id="KW-0723">Serine/threonine-protein kinase</keyword>
<evidence type="ECO:0000256" key="6">
    <source>
        <dbReference type="ARBA" id="ARBA00022729"/>
    </source>
</evidence>
<reference evidence="20" key="1">
    <citation type="submission" date="2024-10" db="EMBL/GenBank/DDBJ databases">
        <authorList>
            <person name="Ryan C."/>
        </authorList>
    </citation>
    <scope>NUCLEOTIDE SEQUENCE [LARGE SCALE GENOMIC DNA]</scope>
</reference>
<dbReference type="InterPro" id="IPR045274">
    <property type="entry name" value="WAK-like"/>
</dbReference>
<feature type="signal peptide" evidence="18">
    <location>
        <begin position="1"/>
        <end position="36"/>
    </location>
</feature>
<evidence type="ECO:0000256" key="9">
    <source>
        <dbReference type="ARBA" id="ARBA00022777"/>
    </source>
</evidence>
<evidence type="ECO:0000256" key="16">
    <source>
        <dbReference type="PROSITE-ProRule" id="PRU10141"/>
    </source>
</evidence>
<keyword evidence="8 16" id="KW-0547">Nucleotide-binding</keyword>
<dbReference type="SMART" id="SM00220">
    <property type="entry name" value="S_TKc"/>
    <property type="match status" value="1"/>
</dbReference>
<dbReference type="Proteomes" id="UP001497457">
    <property type="component" value="Chromosome 10rd"/>
</dbReference>
<dbReference type="SUPFAM" id="SSF57184">
    <property type="entry name" value="Growth factor receptor domain"/>
    <property type="match status" value="1"/>
</dbReference>
<evidence type="ECO:0000256" key="13">
    <source>
        <dbReference type="ARBA" id="ARBA00023157"/>
    </source>
</evidence>
<protein>
    <recommendedName>
        <fullName evidence="19">Protein kinase domain-containing protein</fullName>
    </recommendedName>
</protein>
<evidence type="ECO:0000256" key="12">
    <source>
        <dbReference type="ARBA" id="ARBA00023136"/>
    </source>
</evidence>
<evidence type="ECO:0000256" key="10">
    <source>
        <dbReference type="ARBA" id="ARBA00022840"/>
    </source>
</evidence>
<dbReference type="InterPro" id="IPR001245">
    <property type="entry name" value="Ser-Thr/Tyr_kinase_cat_dom"/>
</dbReference>
<dbReference type="SMART" id="SM00179">
    <property type="entry name" value="EGF_CA"/>
    <property type="match status" value="1"/>
</dbReference>
<organism evidence="20 21">
    <name type="scientific">Urochloa decumbens</name>
    <dbReference type="NCBI Taxonomy" id="240449"/>
    <lineage>
        <taxon>Eukaryota</taxon>
        <taxon>Viridiplantae</taxon>
        <taxon>Streptophyta</taxon>
        <taxon>Embryophyta</taxon>
        <taxon>Tracheophyta</taxon>
        <taxon>Spermatophyta</taxon>
        <taxon>Magnoliopsida</taxon>
        <taxon>Liliopsida</taxon>
        <taxon>Poales</taxon>
        <taxon>Poaceae</taxon>
        <taxon>PACMAD clade</taxon>
        <taxon>Panicoideae</taxon>
        <taxon>Panicodae</taxon>
        <taxon>Paniceae</taxon>
        <taxon>Melinidinae</taxon>
        <taxon>Urochloa</taxon>
    </lineage>
</organism>
<evidence type="ECO:0000256" key="14">
    <source>
        <dbReference type="ARBA" id="ARBA00023170"/>
    </source>
</evidence>
<evidence type="ECO:0000313" key="21">
    <source>
        <dbReference type="Proteomes" id="UP001497457"/>
    </source>
</evidence>
<evidence type="ECO:0000256" key="11">
    <source>
        <dbReference type="ARBA" id="ARBA00022989"/>
    </source>
</evidence>
<evidence type="ECO:0000256" key="17">
    <source>
        <dbReference type="SAM" id="Phobius"/>
    </source>
</evidence>
<dbReference type="FunFam" id="2.10.25.10:FF:000009">
    <property type="entry name" value="Low-density lipoprotein receptor isoform 1"/>
    <property type="match status" value="1"/>
</dbReference>
<evidence type="ECO:0000256" key="7">
    <source>
        <dbReference type="ARBA" id="ARBA00022737"/>
    </source>
</evidence>
<keyword evidence="12 17" id="KW-0472">Membrane</keyword>
<keyword evidence="9" id="KW-0418">Kinase</keyword>
<dbReference type="InterPro" id="IPR001881">
    <property type="entry name" value="EGF-like_Ca-bd_dom"/>
</dbReference>
<dbReference type="Pfam" id="PF07714">
    <property type="entry name" value="PK_Tyr_Ser-Thr"/>
    <property type="match status" value="1"/>
</dbReference>
<evidence type="ECO:0000256" key="8">
    <source>
        <dbReference type="ARBA" id="ARBA00022741"/>
    </source>
</evidence>
<dbReference type="Gene3D" id="2.10.25.10">
    <property type="entry name" value="Laminin"/>
    <property type="match status" value="2"/>
</dbReference>
<keyword evidence="6 18" id="KW-0732">Signal</keyword>
<dbReference type="Gene3D" id="1.10.510.10">
    <property type="entry name" value="Transferase(Phosphotransferase) domain 1"/>
    <property type="match status" value="1"/>
</dbReference>
<evidence type="ECO:0000256" key="2">
    <source>
        <dbReference type="ARBA" id="ARBA00022527"/>
    </source>
</evidence>
<dbReference type="PROSITE" id="PS00108">
    <property type="entry name" value="PROTEIN_KINASE_ST"/>
    <property type="match status" value="1"/>
</dbReference>
<dbReference type="FunFam" id="3.30.200.20:FF:000043">
    <property type="entry name" value="Wall-associated receptor kinase 2"/>
    <property type="match status" value="1"/>
</dbReference>
<dbReference type="PANTHER" id="PTHR27005:SF209">
    <property type="entry name" value="OS09G0561500 PROTEIN"/>
    <property type="match status" value="1"/>
</dbReference>
<dbReference type="GO" id="GO:0004674">
    <property type="term" value="F:protein serine/threonine kinase activity"/>
    <property type="evidence" value="ECO:0007669"/>
    <property type="project" value="UniProtKB-KW"/>
</dbReference>
<dbReference type="GO" id="GO:0005524">
    <property type="term" value="F:ATP binding"/>
    <property type="evidence" value="ECO:0007669"/>
    <property type="project" value="UniProtKB-UniRule"/>
</dbReference>
<comment type="subcellular location">
    <subcellularLocation>
        <location evidence="1">Membrane</location>
        <topology evidence="1">Single-pass type I membrane protein</topology>
    </subcellularLocation>
</comment>
<keyword evidence="15" id="KW-0325">Glycoprotein</keyword>
<keyword evidence="4" id="KW-0808">Transferase</keyword>
<dbReference type="InterPro" id="IPR000152">
    <property type="entry name" value="EGF-type_Asp/Asn_hydroxyl_site"/>
</dbReference>
<keyword evidence="21" id="KW-1185">Reference proteome</keyword>
<dbReference type="PROSITE" id="PS00107">
    <property type="entry name" value="PROTEIN_KINASE_ATP"/>
    <property type="match status" value="1"/>
</dbReference>
<evidence type="ECO:0000256" key="3">
    <source>
        <dbReference type="ARBA" id="ARBA00022536"/>
    </source>
</evidence>
<dbReference type="InterPro" id="IPR017441">
    <property type="entry name" value="Protein_kinase_ATP_BS"/>
</dbReference>
<feature type="domain" description="Protein kinase" evidence="19">
    <location>
        <begin position="481"/>
        <end position="758"/>
    </location>
</feature>
<feature type="chain" id="PRO_5044880671" description="Protein kinase domain-containing protein" evidence="18">
    <location>
        <begin position="37"/>
        <end position="790"/>
    </location>
</feature>
<evidence type="ECO:0000259" key="19">
    <source>
        <dbReference type="PROSITE" id="PS50011"/>
    </source>
</evidence>
<keyword evidence="11 17" id="KW-1133">Transmembrane helix</keyword>
<dbReference type="PANTHER" id="PTHR27005">
    <property type="entry name" value="WALL-ASSOCIATED RECEPTOR KINASE-LIKE 21"/>
    <property type="match status" value="1"/>
</dbReference>
<evidence type="ECO:0000256" key="5">
    <source>
        <dbReference type="ARBA" id="ARBA00022692"/>
    </source>
</evidence>
<evidence type="ECO:0000256" key="15">
    <source>
        <dbReference type="ARBA" id="ARBA00023180"/>
    </source>
</evidence>
<feature type="binding site" evidence="16">
    <location>
        <position position="509"/>
    </location>
    <ligand>
        <name>ATP</name>
        <dbReference type="ChEBI" id="CHEBI:30616"/>
    </ligand>
</feature>
<keyword evidence="3" id="KW-0245">EGF-like domain</keyword>
<dbReference type="InterPro" id="IPR011009">
    <property type="entry name" value="Kinase-like_dom_sf"/>
</dbReference>
<dbReference type="PROSITE" id="PS00010">
    <property type="entry name" value="ASX_HYDROXYL"/>
    <property type="match status" value="1"/>
</dbReference>
<evidence type="ECO:0000256" key="1">
    <source>
        <dbReference type="ARBA" id="ARBA00004479"/>
    </source>
</evidence>